<keyword evidence="2" id="KW-1185">Reference proteome</keyword>
<organism evidence="1 2">
    <name type="scientific">Kwoniella shandongensis</name>
    <dbReference type="NCBI Taxonomy" id="1734106"/>
    <lineage>
        <taxon>Eukaryota</taxon>
        <taxon>Fungi</taxon>
        <taxon>Dikarya</taxon>
        <taxon>Basidiomycota</taxon>
        <taxon>Agaricomycotina</taxon>
        <taxon>Tremellomycetes</taxon>
        <taxon>Tremellales</taxon>
        <taxon>Cryptococcaceae</taxon>
        <taxon>Kwoniella</taxon>
    </lineage>
</organism>
<dbReference type="RefSeq" id="XP_065823997.1">
    <property type="nucleotide sequence ID" value="XM_065967925.1"/>
</dbReference>
<dbReference type="Proteomes" id="UP000322225">
    <property type="component" value="Chromosome 13"/>
</dbReference>
<evidence type="ECO:0000313" key="1">
    <source>
        <dbReference type="EMBL" id="WWD22441.1"/>
    </source>
</evidence>
<reference evidence="1" key="1">
    <citation type="submission" date="2017-08" db="EMBL/GenBank/DDBJ databases">
        <authorList>
            <person name="Cuomo C."/>
            <person name="Billmyre B."/>
            <person name="Heitman J."/>
        </authorList>
    </citation>
    <scope>NUCLEOTIDE SEQUENCE</scope>
    <source>
        <strain evidence="1">CBS 12478</strain>
    </source>
</reference>
<proteinExistence type="predicted"/>
<protein>
    <submittedName>
        <fullName evidence="1">Uncharacterized protein</fullName>
    </submittedName>
</protein>
<reference evidence="1" key="2">
    <citation type="submission" date="2024-01" db="EMBL/GenBank/DDBJ databases">
        <title>Comparative genomics of Cryptococcus and Kwoniella reveals pathogenesis evolution and contrasting modes of karyotype evolution via chromosome fusion or intercentromeric recombination.</title>
        <authorList>
            <person name="Coelho M.A."/>
            <person name="David-Palma M."/>
            <person name="Shea T."/>
            <person name="Bowers K."/>
            <person name="McGinley-Smith S."/>
            <person name="Mohammad A.W."/>
            <person name="Gnirke A."/>
            <person name="Yurkov A.M."/>
            <person name="Nowrousian M."/>
            <person name="Sun S."/>
            <person name="Cuomo C.A."/>
            <person name="Heitman J."/>
        </authorList>
    </citation>
    <scope>NUCLEOTIDE SEQUENCE</scope>
    <source>
        <strain evidence="1">CBS 12478</strain>
    </source>
</reference>
<accession>A0AAJ8LPR5</accession>
<sequence length="72" mass="8344">MTSEKFLFPATLPNGQTADFWQRMSELPPEWQNRLLPLVLAQPYTRRSLPTHHKQLGKGSFQILVHPLPHGR</sequence>
<gene>
    <name evidence="1" type="ORF">CI109_106932</name>
</gene>
<dbReference type="EMBL" id="CP144063">
    <property type="protein sequence ID" value="WWD22441.1"/>
    <property type="molecule type" value="Genomic_DNA"/>
</dbReference>
<dbReference type="AlphaFoldDB" id="A0AAJ8LPR5"/>
<name>A0AAJ8LPR5_9TREE</name>
<dbReference type="KEGG" id="ksn:90830035"/>
<evidence type="ECO:0000313" key="2">
    <source>
        <dbReference type="Proteomes" id="UP000322225"/>
    </source>
</evidence>
<dbReference type="GeneID" id="90830035"/>